<reference evidence="1" key="1">
    <citation type="journal article" date="2014" name="Int. J. Syst. Evol. Microbiol.">
        <title>Complete genome sequence of Corynebacterium casei LMG S-19264T (=DSM 44701T), isolated from a smear-ripened cheese.</title>
        <authorList>
            <consortium name="US DOE Joint Genome Institute (JGI-PGF)"/>
            <person name="Walter F."/>
            <person name="Albersmeier A."/>
            <person name="Kalinowski J."/>
            <person name="Ruckert C."/>
        </authorList>
    </citation>
    <scope>NUCLEOTIDE SEQUENCE</scope>
    <source>
        <strain evidence="1">JCM 4637</strain>
    </source>
</reference>
<dbReference type="RefSeq" id="WP_189826735.1">
    <property type="nucleotide sequence ID" value="NZ_BMVC01000016.1"/>
</dbReference>
<reference evidence="1" key="2">
    <citation type="submission" date="2020-09" db="EMBL/GenBank/DDBJ databases">
        <authorList>
            <person name="Sun Q."/>
            <person name="Ohkuma M."/>
        </authorList>
    </citation>
    <scope>NUCLEOTIDE SEQUENCE</scope>
    <source>
        <strain evidence="1">JCM 4637</strain>
    </source>
</reference>
<dbReference type="EMBL" id="BMVC01000016">
    <property type="protein sequence ID" value="GHD10520.1"/>
    <property type="molecule type" value="Genomic_DNA"/>
</dbReference>
<proteinExistence type="predicted"/>
<sequence>MDIPPDARGRHRLLAHSCRYAPGTGWLAVPHVDLLSPPGLHWAVAPNTPGRLCDLVAVAQMVAVGAARLSEKQ</sequence>
<comment type="caution">
    <text evidence="1">The sequence shown here is derived from an EMBL/GenBank/DDBJ whole genome shotgun (WGS) entry which is preliminary data.</text>
</comment>
<organism evidence="1 2">
    <name type="scientific">Streptomyces finlayi</name>
    <dbReference type="NCBI Taxonomy" id="67296"/>
    <lineage>
        <taxon>Bacteria</taxon>
        <taxon>Bacillati</taxon>
        <taxon>Actinomycetota</taxon>
        <taxon>Actinomycetes</taxon>
        <taxon>Kitasatosporales</taxon>
        <taxon>Streptomycetaceae</taxon>
        <taxon>Streptomyces</taxon>
    </lineage>
</organism>
<accession>A0A918X4C9</accession>
<dbReference type="AlphaFoldDB" id="A0A918X4C9"/>
<evidence type="ECO:0000313" key="1">
    <source>
        <dbReference type="EMBL" id="GHD10520.1"/>
    </source>
</evidence>
<dbReference type="Proteomes" id="UP000638353">
    <property type="component" value="Unassembled WGS sequence"/>
</dbReference>
<name>A0A918X4C9_9ACTN</name>
<gene>
    <name evidence="1" type="ORF">GCM10010334_65700</name>
</gene>
<evidence type="ECO:0000313" key="2">
    <source>
        <dbReference type="Proteomes" id="UP000638353"/>
    </source>
</evidence>
<protein>
    <submittedName>
        <fullName evidence="1">Uncharacterized protein</fullName>
    </submittedName>
</protein>